<accession>A0A3G4ZSQ1</accession>
<reference evidence="1" key="1">
    <citation type="submission" date="2018-10" db="EMBL/GenBank/DDBJ databases">
        <title>Hidden diversity of soil giant viruses.</title>
        <authorList>
            <person name="Schulz F."/>
            <person name="Alteio L."/>
            <person name="Goudeau D."/>
            <person name="Ryan E.M."/>
            <person name="Malmstrom R.R."/>
            <person name="Blanchard J."/>
            <person name="Woyke T."/>
        </authorList>
    </citation>
    <scope>NUCLEOTIDE SEQUENCE</scope>
    <source>
        <strain evidence="1">EDV1</strain>
    </source>
</reference>
<protein>
    <submittedName>
        <fullName evidence="1">Uncharacterized protein</fullName>
    </submittedName>
</protein>
<organism evidence="1">
    <name type="scientific">Edafosvirus sp</name>
    <dbReference type="NCBI Taxonomy" id="2487765"/>
    <lineage>
        <taxon>Viruses</taxon>
        <taxon>Varidnaviria</taxon>
        <taxon>Bamfordvirae</taxon>
        <taxon>Nucleocytoviricota</taxon>
        <taxon>Megaviricetes</taxon>
        <taxon>Imitervirales</taxon>
        <taxon>Mimiviridae</taxon>
        <taxon>Klosneuvirinae</taxon>
    </lineage>
</organism>
<proteinExistence type="predicted"/>
<name>A0A3G4ZSQ1_9VIRU</name>
<evidence type="ECO:0000313" key="1">
    <source>
        <dbReference type="EMBL" id="AYV77918.1"/>
    </source>
</evidence>
<gene>
    <name evidence="1" type="ORF">Edafosvirus2_97</name>
</gene>
<dbReference type="EMBL" id="MK072067">
    <property type="protein sequence ID" value="AYV77918.1"/>
    <property type="molecule type" value="Genomic_DNA"/>
</dbReference>
<sequence>MIKQAPDTFKQTMKFLNLQEIENFSEVCKFTYANTNAIINKYWNNISKDIFNVPQDRKYCISYFNKLLPTSTMTYADQCMFQVNMTDKIKSMLFIDAENNKMSRLLGRFIDMVVIYTHMISTSLPDQKYYIVNCDYINKEIKFVNIKRLLASVFFQLECCGEFIKITDKNLLLDDYIKIKFGEEFKKSKKRSSIYKIPSDIKSFETQSIKLNSDTTYSLFQNSFVDVKNKLPIKKVKLNPINFEKMIREHKKSTYSILTNIKDMDIHTFYSCNQLCNSDKDTDLCTTVKCKCEGCLSTNGQIYDYANELTRNVGQFVNCLTSLFDFNKFQINKKIDDYEIHSNKKMIINISCKYGKKFTTLNHAGYRQNHFLLEIHEKFTIPIEDSKAIDEINVRLILKENTLEIRTSYGAIDVL</sequence>